<dbReference type="CDD" id="cd02440">
    <property type="entry name" value="AdoMet_MTases"/>
    <property type="match status" value="1"/>
</dbReference>
<organism evidence="2 3">
    <name type="scientific">candidate division WS6 bacterium OLB21</name>
    <dbReference type="NCBI Taxonomy" id="1617427"/>
    <lineage>
        <taxon>Bacteria</taxon>
        <taxon>Candidatus Dojkabacteria</taxon>
    </lineage>
</organism>
<keyword evidence="2" id="KW-0830">Ubiquinone</keyword>
<evidence type="ECO:0000313" key="3">
    <source>
        <dbReference type="Proteomes" id="UP000070449"/>
    </source>
</evidence>
<evidence type="ECO:0000259" key="1">
    <source>
        <dbReference type="Pfam" id="PF08241"/>
    </source>
</evidence>
<sequence length="352" mass="39237">MGSPDITPGIIIGKLEAPQETIASQRPDEDQASRVNILGQLHGITPEQIRNFKEAIPLANYYNGVDPVIMLDLAAGTGFVAEQIAQHAIDTGIPVTMHTIEINHAMNAVARARIESFLGVDPSRRDLFSMLAHDGDITTQGGIERLAKLREASVDIVSIKMGLHEMPMANKRELLKDVYRVLKPGGRLVSWDVFVPERTNGTPAIEYTRFIAEKDRIAGRGSMAIRREFHTKGELKRLLTQAGFNQEMISMSQYSWVRTWDTIERWFFELGNENPSNLIRLNQAATDYIGRYDESMLGDSAFTGTLREYMDLHYTNGGFDGTGIDPILADRQYVVTGYSFEIGSGISIAIKK</sequence>
<protein>
    <submittedName>
        <fullName evidence="2">Ubiquinone/menaquinone biosynthesis C-methyltransferase UbiE</fullName>
        <ecNumber evidence="2">2.1.1.163</ecNumber>
    </submittedName>
</protein>
<dbReference type="Gene3D" id="3.40.50.150">
    <property type="entry name" value="Vaccinia Virus protein VP39"/>
    <property type="match status" value="1"/>
</dbReference>
<dbReference type="AlphaFoldDB" id="A0A136KJY9"/>
<dbReference type="GO" id="GO:0043770">
    <property type="term" value="F:demethylmenaquinone methyltransferase activity"/>
    <property type="evidence" value="ECO:0007669"/>
    <property type="project" value="UniProtKB-EC"/>
</dbReference>
<dbReference type="InterPro" id="IPR029063">
    <property type="entry name" value="SAM-dependent_MTases_sf"/>
</dbReference>
<dbReference type="PANTHER" id="PTHR43591">
    <property type="entry name" value="METHYLTRANSFERASE"/>
    <property type="match status" value="1"/>
</dbReference>
<keyword evidence="2" id="KW-0808">Transferase</keyword>
<dbReference type="InterPro" id="IPR013216">
    <property type="entry name" value="Methyltransf_11"/>
</dbReference>
<dbReference type="Pfam" id="PF08241">
    <property type="entry name" value="Methyltransf_11"/>
    <property type="match status" value="1"/>
</dbReference>
<dbReference type="EMBL" id="JYPD01000012">
    <property type="protein sequence ID" value="KXK09747.1"/>
    <property type="molecule type" value="Genomic_DNA"/>
</dbReference>
<dbReference type="GO" id="GO:0008757">
    <property type="term" value="F:S-adenosylmethionine-dependent methyltransferase activity"/>
    <property type="evidence" value="ECO:0007669"/>
    <property type="project" value="InterPro"/>
</dbReference>
<evidence type="ECO:0000313" key="2">
    <source>
        <dbReference type="EMBL" id="KXK09747.1"/>
    </source>
</evidence>
<reference evidence="2 3" key="1">
    <citation type="submission" date="2015-02" db="EMBL/GenBank/DDBJ databases">
        <title>Improved understanding of the partial-nitritation anammox process through 23 genomes representing the majority of the microbial community.</title>
        <authorList>
            <person name="Speth D.R."/>
            <person name="In T Zandt M."/>
            <person name="Guerrero Cruz S."/>
            <person name="Jetten M.S."/>
            <person name="Dutilh B.E."/>
        </authorList>
    </citation>
    <scope>NUCLEOTIDE SEQUENCE [LARGE SCALE GENOMIC DNA]</scope>
    <source>
        <strain evidence="2">OLB21</strain>
    </source>
</reference>
<name>A0A136KJY9_9BACT</name>
<dbReference type="Proteomes" id="UP000070449">
    <property type="component" value="Unassembled WGS sequence"/>
</dbReference>
<feature type="domain" description="Methyltransferase type 11" evidence="1">
    <location>
        <begin position="71"/>
        <end position="189"/>
    </location>
</feature>
<proteinExistence type="predicted"/>
<keyword evidence="2" id="KW-0489">Methyltransferase</keyword>
<comment type="caution">
    <text evidence="2">The sequence shown here is derived from an EMBL/GenBank/DDBJ whole genome shotgun (WGS) entry which is preliminary data.</text>
</comment>
<dbReference type="EC" id="2.1.1.163" evidence="2"/>
<gene>
    <name evidence="2" type="primary">ubiE_2</name>
    <name evidence="2" type="ORF">UZ20_WS6002000315</name>
</gene>
<dbReference type="SUPFAM" id="SSF53335">
    <property type="entry name" value="S-adenosyl-L-methionine-dependent methyltransferases"/>
    <property type="match status" value="1"/>
</dbReference>
<dbReference type="STRING" id="1617427.UZ20_WS6002000315"/>
<dbReference type="GO" id="GO:0032259">
    <property type="term" value="P:methylation"/>
    <property type="evidence" value="ECO:0007669"/>
    <property type="project" value="UniProtKB-KW"/>
</dbReference>
<accession>A0A136KJY9</accession>